<dbReference type="GO" id="GO:0009847">
    <property type="term" value="P:spore germination"/>
    <property type="evidence" value="ECO:0007669"/>
    <property type="project" value="InterPro"/>
</dbReference>
<dbReference type="NCBIfam" id="TIGR02887">
    <property type="entry name" value="spore_ger_x_C"/>
    <property type="match status" value="1"/>
</dbReference>
<feature type="domain" description="Spore germination protein N-terminal" evidence="9">
    <location>
        <begin position="22"/>
        <end position="198"/>
    </location>
</feature>
<dbReference type="Pfam" id="PF05504">
    <property type="entry name" value="Spore_GerAC"/>
    <property type="match status" value="1"/>
</dbReference>
<name>R4KCT3_9FIRM</name>
<dbReference type="Gene3D" id="3.30.300.210">
    <property type="entry name" value="Nutrient germinant receptor protein C, domain 3"/>
    <property type="match status" value="1"/>
</dbReference>
<sequence length="410" mass="45913">MMKRILLPALLLFALVLSGCWDYEEYEDLVQVYALAIDFNKQSHETTVTVQYLPTTKQGKGGAQGDSRSQVGTVYSATDKTLYEALTKIEQVTLKRVFFGYLKVVIVGEDAAKYNMVDIIELSDRVPSLRSTAQIVVTPGKAEDTLSTFNASHISSSGEEIDNLLTVSRAIGSAFPVSILDFTQMLAVGGIEAVAPRVITVSKKTEPEAKGGIQGNTRFVEEREGAHRVAGMAVFKGDKLAGWLNDQETLGYGWITGKKINTFKTSETSDETDTKNIFYYHVSKSRSKIKVIMEKNEPLFEVDVKIVADLRKYYSTKGSEFLSPEEVELIENKLSESIRSDIEAALVKCQEEFKSDIFGFGFALFRKNPKLWQTEYAKKWDDVFPYTQVYINVDTKVINTGTNIRKLNLK</sequence>
<dbReference type="RefSeq" id="WP_006522777.1">
    <property type="nucleotide sequence ID" value="NC_021184.1"/>
</dbReference>
<evidence type="ECO:0000256" key="3">
    <source>
        <dbReference type="ARBA" id="ARBA00022544"/>
    </source>
</evidence>
<keyword evidence="4" id="KW-0732">Signal</keyword>
<gene>
    <name evidence="10" type="ORF">Desgi_1497</name>
</gene>
<dbReference type="InterPro" id="IPR008844">
    <property type="entry name" value="Spore_GerAC-like"/>
</dbReference>
<organism evidence="10 11">
    <name type="scientific">Desulfoscipio gibsoniae DSM 7213</name>
    <dbReference type="NCBI Taxonomy" id="767817"/>
    <lineage>
        <taxon>Bacteria</taxon>
        <taxon>Bacillati</taxon>
        <taxon>Bacillota</taxon>
        <taxon>Clostridia</taxon>
        <taxon>Eubacteriales</taxon>
        <taxon>Desulfallaceae</taxon>
        <taxon>Desulfoscipio</taxon>
    </lineage>
</organism>
<evidence type="ECO:0000256" key="7">
    <source>
        <dbReference type="ARBA" id="ARBA00023288"/>
    </source>
</evidence>
<dbReference type="HOGENOM" id="CLU_051140_0_2_9"/>
<feature type="domain" description="Spore germination GerAC-like C-terminal" evidence="8">
    <location>
        <begin position="231"/>
        <end position="401"/>
    </location>
</feature>
<evidence type="ECO:0000259" key="9">
    <source>
        <dbReference type="Pfam" id="PF25198"/>
    </source>
</evidence>
<dbReference type="Pfam" id="PF25198">
    <property type="entry name" value="Spore_GerAC_N"/>
    <property type="match status" value="1"/>
</dbReference>
<dbReference type="PANTHER" id="PTHR35789:SF1">
    <property type="entry name" value="SPORE GERMINATION PROTEIN B3"/>
    <property type="match status" value="1"/>
</dbReference>
<dbReference type="InterPro" id="IPR046953">
    <property type="entry name" value="Spore_GerAC-like_C"/>
</dbReference>
<keyword evidence="6" id="KW-0564">Palmitate</keyword>
<keyword evidence="7" id="KW-0449">Lipoprotein</keyword>
<evidence type="ECO:0000256" key="6">
    <source>
        <dbReference type="ARBA" id="ARBA00023139"/>
    </source>
</evidence>
<protein>
    <submittedName>
        <fullName evidence="10">Germination protein, Ger(X)C family</fullName>
    </submittedName>
</protein>
<evidence type="ECO:0000256" key="4">
    <source>
        <dbReference type="ARBA" id="ARBA00022729"/>
    </source>
</evidence>
<keyword evidence="5" id="KW-0472">Membrane</keyword>
<evidence type="ECO:0000256" key="5">
    <source>
        <dbReference type="ARBA" id="ARBA00023136"/>
    </source>
</evidence>
<dbReference type="PANTHER" id="PTHR35789">
    <property type="entry name" value="SPORE GERMINATION PROTEIN B3"/>
    <property type="match status" value="1"/>
</dbReference>
<dbReference type="STRING" id="767817.Desgi_1497"/>
<proteinExistence type="inferred from homology"/>
<dbReference type="InterPro" id="IPR057336">
    <property type="entry name" value="GerAC_N"/>
</dbReference>
<comment type="similarity">
    <text evidence="2">Belongs to the GerABKC lipoprotein family.</text>
</comment>
<dbReference type="InterPro" id="IPR038501">
    <property type="entry name" value="Spore_GerAC_C_sf"/>
</dbReference>
<dbReference type="Proteomes" id="UP000013520">
    <property type="component" value="Chromosome"/>
</dbReference>
<dbReference type="GO" id="GO:0016020">
    <property type="term" value="C:membrane"/>
    <property type="evidence" value="ECO:0007669"/>
    <property type="project" value="UniProtKB-SubCell"/>
</dbReference>
<dbReference type="KEGG" id="dgi:Desgi_1497"/>
<dbReference type="OrthoDB" id="9816067at2"/>
<evidence type="ECO:0000256" key="1">
    <source>
        <dbReference type="ARBA" id="ARBA00004635"/>
    </source>
</evidence>
<dbReference type="eggNOG" id="ENOG502Z7MM">
    <property type="taxonomic scope" value="Bacteria"/>
</dbReference>
<reference evidence="10 11" key="1">
    <citation type="submission" date="2012-01" db="EMBL/GenBank/DDBJ databases">
        <title>Complete sequence of Desulfotomaculum gibsoniae DSM 7213.</title>
        <authorList>
            <consortium name="US DOE Joint Genome Institute"/>
            <person name="Lucas S."/>
            <person name="Han J."/>
            <person name="Lapidus A."/>
            <person name="Cheng J.-F."/>
            <person name="Goodwin L."/>
            <person name="Pitluck S."/>
            <person name="Peters L."/>
            <person name="Ovchinnikova G."/>
            <person name="Teshima H."/>
            <person name="Detter J.C."/>
            <person name="Han C."/>
            <person name="Tapia R."/>
            <person name="Land M."/>
            <person name="Hauser L."/>
            <person name="Kyrpides N."/>
            <person name="Ivanova N."/>
            <person name="Pagani I."/>
            <person name="Parshina S."/>
            <person name="Plugge C."/>
            <person name="Muyzer G."/>
            <person name="Kuever J."/>
            <person name="Ivanova A."/>
            <person name="Nazina T."/>
            <person name="Klenk H.-P."/>
            <person name="Brambilla E."/>
            <person name="Spring S."/>
            <person name="Stams A.F."/>
            <person name="Woyke T."/>
        </authorList>
    </citation>
    <scope>NUCLEOTIDE SEQUENCE [LARGE SCALE GENOMIC DNA]</scope>
    <source>
        <strain evidence="10 11">DSM 7213</strain>
    </source>
</reference>
<accession>R4KCT3</accession>
<dbReference type="EMBL" id="CP003273">
    <property type="protein sequence ID" value="AGL00983.1"/>
    <property type="molecule type" value="Genomic_DNA"/>
</dbReference>
<dbReference type="AlphaFoldDB" id="R4KCT3"/>
<evidence type="ECO:0000259" key="8">
    <source>
        <dbReference type="Pfam" id="PF05504"/>
    </source>
</evidence>
<comment type="subcellular location">
    <subcellularLocation>
        <location evidence="1">Membrane</location>
        <topology evidence="1">Lipid-anchor</topology>
    </subcellularLocation>
</comment>
<evidence type="ECO:0000256" key="2">
    <source>
        <dbReference type="ARBA" id="ARBA00007886"/>
    </source>
</evidence>
<keyword evidence="11" id="KW-1185">Reference proteome</keyword>
<evidence type="ECO:0000313" key="10">
    <source>
        <dbReference type="EMBL" id="AGL00983.1"/>
    </source>
</evidence>
<keyword evidence="3" id="KW-0309">Germination</keyword>
<dbReference type="PROSITE" id="PS51257">
    <property type="entry name" value="PROKAR_LIPOPROTEIN"/>
    <property type="match status" value="1"/>
</dbReference>
<evidence type="ECO:0000313" key="11">
    <source>
        <dbReference type="Proteomes" id="UP000013520"/>
    </source>
</evidence>